<dbReference type="EMBL" id="LN483072">
    <property type="protein sequence ID" value="CEA09638.1"/>
    <property type="molecule type" value="Genomic_DNA"/>
</dbReference>
<proteinExistence type="predicted"/>
<gene>
    <name evidence="2" type="ORF">BN1051_03010</name>
</gene>
<feature type="transmembrane region" description="Helical" evidence="1">
    <location>
        <begin position="27"/>
        <end position="47"/>
    </location>
</feature>
<accession>A0A078MR30</accession>
<keyword evidence="1" id="KW-1133">Transmembrane helix</keyword>
<reference evidence="2" key="1">
    <citation type="submission" date="2014-07" db="EMBL/GenBank/DDBJ databases">
        <authorList>
            <person name="Urmite Genomes Urmite Genomes"/>
        </authorList>
    </citation>
    <scope>NUCLEOTIDE SEQUENCE</scope>
    <source>
        <strain evidence="2">11W110_air</strain>
    </source>
</reference>
<name>A0A078MR30_9MICC</name>
<dbReference type="PATRIC" id="fig|1461584.3.peg.2986"/>
<organism evidence="2">
    <name type="scientific">Arthrobacter saudimassiliensis</name>
    <dbReference type="NCBI Taxonomy" id="1461584"/>
    <lineage>
        <taxon>Bacteria</taxon>
        <taxon>Bacillati</taxon>
        <taxon>Actinomycetota</taxon>
        <taxon>Actinomycetes</taxon>
        <taxon>Micrococcales</taxon>
        <taxon>Micrococcaceae</taxon>
        <taxon>Arthrobacter</taxon>
    </lineage>
</organism>
<sequence>MGKIYAVSEAISRYFSRPSKSLAMSRYLAWACAFNVLVGMGTLPLAITIGDPLLGTAIAAVLMINTAVFRIAARRYATAKVEADFAREADLIFARLKLDFNRE</sequence>
<keyword evidence="1" id="KW-0472">Membrane</keyword>
<evidence type="ECO:0000256" key="1">
    <source>
        <dbReference type="SAM" id="Phobius"/>
    </source>
</evidence>
<protein>
    <submittedName>
        <fullName evidence="2">Uncharacterized protein</fullName>
    </submittedName>
</protein>
<dbReference type="AlphaFoldDB" id="A0A078MR30"/>
<evidence type="ECO:0000313" key="2">
    <source>
        <dbReference type="EMBL" id="CEA09638.1"/>
    </source>
</evidence>
<feature type="transmembrane region" description="Helical" evidence="1">
    <location>
        <begin position="53"/>
        <end position="73"/>
    </location>
</feature>
<keyword evidence="1" id="KW-0812">Transmembrane</keyword>